<reference evidence="2" key="1">
    <citation type="submission" date="2025-08" db="UniProtKB">
        <authorList>
            <consortium name="RefSeq"/>
        </authorList>
    </citation>
    <scope>IDENTIFICATION</scope>
    <source>
        <tissue evidence="2">Kidney</tissue>
    </source>
</reference>
<gene>
    <name evidence="2" type="primary">LOC111731834</name>
</gene>
<dbReference type="RefSeq" id="XP_023379459.1">
    <property type="nucleotide sequence ID" value="XM_023523691.1"/>
</dbReference>
<dbReference type="AlphaFoldDB" id="A0A6P6BWN2"/>
<dbReference type="Proteomes" id="UP000515202">
    <property type="component" value="Unplaced"/>
</dbReference>
<proteinExistence type="predicted"/>
<protein>
    <submittedName>
        <fullName evidence="2">Uncharacterized protein LOC111731834</fullName>
    </submittedName>
</protein>
<keyword evidence="1" id="KW-1185">Reference proteome</keyword>
<organism evidence="1 2">
    <name type="scientific">Pteropus vampyrus</name>
    <name type="common">Large flying fox</name>
    <dbReference type="NCBI Taxonomy" id="132908"/>
    <lineage>
        <taxon>Eukaryota</taxon>
        <taxon>Metazoa</taxon>
        <taxon>Chordata</taxon>
        <taxon>Craniata</taxon>
        <taxon>Vertebrata</taxon>
        <taxon>Euteleostomi</taxon>
        <taxon>Mammalia</taxon>
        <taxon>Eutheria</taxon>
        <taxon>Laurasiatheria</taxon>
        <taxon>Chiroptera</taxon>
        <taxon>Yinpterochiroptera</taxon>
        <taxon>Pteropodoidea</taxon>
        <taxon>Pteropodidae</taxon>
        <taxon>Pteropodinae</taxon>
        <taxon>Pteropus</taxon>
    </lineage>
</organism>
<accession>A0A6P6BWN2</accession>
<evidence type="ECO:0000313" key="1">
    <source>
        <dbReference type="Proteomes" id="UP000515202"/>
    </source>
</evidence>
<sequence length="233" mass="24687">MDSSEPPCQVSLPPSTEALSQVALFRRRVAFLGPGEPRCSPSALQGLVTGPGVRGLSLSPNPRDPRTVLLEPVPHLCSGTGPRYPAVSPEPSATVWPSLSRDSRGPRAAYVCAGAQLRTCGLCCVLGATFGRLCREGGRDRARPLEATVALVGPRLPAWDTGSCSWGQGGVKVPCFSAPQALQNRNGSTGRETCAITRRSQRFWSVWRLGLLPLPMPASKVFRNLPGADAHPG</sequence>
<name>A0A6P6BWN2_PTEVA</name>
<dbReference type="GeneID" id="111731834"/>
<dbReference type="KEGG" id="pvp:111731834"/>
<evidence type="ECO:0000313" key="2">
    <source>
        <dbReference type="RefSeq" id="XP_023379459.1"/>
    </source>
</evidence>